<dbReference type="PROSITE" id="PS50192">
    <property type="entry name" value="T_SNARE"/>
    <property type="match status" value="1"/>
</dbReference>
<dbReference type="Pfam" id="PF14827">
    <property type="entry name" value="dCache_3"/>
    <property type="match status" value="1"/>
</dbReference>
<dbReference type="RefSeq" id="WP_132871643.1">
    <property type="nucleotide sequence ID" value="NZ_SMGG01000003.1"/>
</dbReference>
<dbReference type="Gene3D" id="1.20.120.30">
    <property type="entry name" value="Aspartate receptor, ligand-binding domain"/>
    <property type="match status" value="1"/>
</dbReference>
<feature type="domain" description="T-SNARE coiled-coil homology" evidence="7">
    <location>
        <begin position="572"/>
        <end position="634"/>
    </location>
</feature>
<evidence type="ECO:0000256" key="1">
    <source>
        <dbReference type="ARBA" id="ARBA00004429"/>
    </source>
</evidence>
<dbReference type="InterPro" id="IPR025991">
    <property type="entry name" value="Chemoreceptor_zinc-bind_dom"/>
</dbReference>
<dbReference type="PANTHER" id="PTHR32089">
    <property type="entry name" value="METHYL-ACCEPTING CHEMOTAXIS PROTEIN MCPB"/>
    <property type="match status" value="1"/>
</dbReference>
<dbReference type="AlphaFoldDB" id="A0A4R1KCR8"/>
<feature type="transmembrane region" description="Helical" evidence="5">
    <location>
        <begin position="297"/>
        <end position="321"/>
    </location>
</feature>
<feature type="domain" description="Methyl-accepting transducer" evidence="6">
    <location>
        <begin position="385"/>
        <end position="621"/>
    </location>
</feature>
<dbReference type="GO" id="GO:0005886">
    <property type="term" value="C:plasma membrane"/>
    <property type="evidence" value="ECO:0007669"/>
    <property type="project" value="UniProtKB-SubCell"/>
</dbReference>
<dbReference type="InterPro" id="IPR029151">
    <property type="entry name" value="Sensor-like_sf"/>
</dbReference>
<organism evidence="8 9">
    <name type="scientific">Seleniivibrio woodruffii</name>
    <dbReference type="NCBI Taxonomy" id="1078050"/>
    <lineage>
        <taxon>Bacteria</taxon>
        <taxon>Pseudomonadati</taxon>
        <taxon>Deferribacterota</taxon>
        <taxon>Deferribacteres</taxon>
        <taxon>Deferribacterales</taxon>
        <taxon>Geovibrionaceae</taxon>
        <taxon>Seleniivibrio</taxon>
    </lineage>
</organism>
<evidence type="ECO:0000256" key="2">
    <source>
        <dbReference type="ARBA" id="ARBA00022519"/>
    </source>
</evidence>
<dbReference type="Gene3D" id="1.10.287.950">
    <property type="entry name" value="Methyl-accepting chemotaxis protein"/>
    <property type="match status" value="1"/>
</dbReference>
<gene>
    <name evidence="8" type="ORF">C8D98_0454</name>
</gene>
<evidence type="ECO:0000256" key="3">
    <source>
        <dbReference type="ARBA" id="ARBA00023224"/>
    </source>
</evidence>
<dbReference type="GO" id="GO:0007165">
    <property type="term" value="P:signal transduction"/>
    <property type="evidence" value="ECO:0007669"/>
    <property type="project" value="UniProtKB-KW"/>
</dbReference>
<protein>
    <submittedName>
        <fullName evidence="8">Methyl-accepting chemotaxis protein</fullName>
    </submittedName>
</protein>
<dbReference type="InterPro" id="IPR029150">
    <property type="entry name" value="dCache_3"/>
</dbReference>
<sequence length="771" mass="84484">MIRLMSIKLKIILITTLVSFVIMAVTYLFMHSTATGIEQNIFTSSAEKMKSVYQEKLNTKLQVGITNVISFADDPVIADALAEGDRQPIIDRVSGIAEHFKKETNFRNIKIHVHTADYKSFVRSWAPDEYGEDLSKTRPSVVMVKSGGKLVSGFEVGYAGFALRAISPITKDGKYIGAIEFIQGINSVVKEMQESKMDMILLMNRDLTSLAKSLESAPAAGRYVVAQNDFNSDLLKAAADNPEIFDSSAPYHIVGDYFMTLIPVNDLSGKSAGVVLISENIEAVHESVEQSEKMINIAMFAVFATIVVINVVIVLLLMVFFRPVNTISAKMREFAQQNDSDMSKRIELETVPEGTKVGSETYVLSQNFNSYLDKVEAEMLESLRNISDALQTVVPMTENIMQVTNAVEQTEDLARQVATASEEMSATINDISSNVSDSAEKAGMCVGLADEGHFAVESVCEAAKSIDVNVGALVEEVNSLRDKTEQIKLVISVISDISDQTNLLALNAAIEAARAGDAGRGFAVVADEVRKLSEKTRTSLDEISATVHNILQSVESADSKSKSVNESIALQSRETERTKAKFEEIAMSIKDLNSLIINISSAVEEQSVVTGQIAQNVAMTAEHTDKVSKNMEKLYDGISEMQHAVVSLSDKAKSTKMSRKTQIFLLAKIAHVMFVSRILNHVTGRIVLTGLDDHRSCAFGKMYYSSECASCSGDPDFKALEPVHIRVHELGKKLISEYNSGDRASLEKDFKELISCVRTLLAALDRLAAKH</sequence>
<dbReference type="PANTHER" id="PTHR32089:SF112">
    <property type="entry name" value="LYSOZYME-LIKE PROTEIN-RELATED"/>
    <property type="match status" value="1"/>
</dbReference>
<dbReference type="SUPFAM" id="SSF58104">
    <property type="entry name" value="Methyl-accepting chemotaxis protein (MCP) signaling domain"/>
    <property type="match status" value="1"/>
</dbReference>
<keyword evidence="3 4" id="KW-0807">Transducer</keyword>
<keyword evidence="5" id="KW-0472">Membrane</keyword>
<dbReference type="Gene3D" id="3.30.450.20">
    <property type="entry name" value="PAS domain"/>
    <property type="match status" value="1"/>
</dbReference>
<comment type="caution">
    <text evidence="8">The sequence shown here is derived from an EMBL/GenBank/DDBJ whole genome shotgun (WGS) entry which is preliminary data.</text>
</comment>
<keyword evidence="5" id="KW-1133">Transmembrane helix</keyword>
<keyword evidence="9" id="KW-1185">Reference proteome</keyword>
<comment type="subcellular location">
    <subcellularLocation>
        <location evidence="1">Cell inner membrane</location>
        <topology evidence="1">Multi-pass membrane protein</topology>
    </subcellularLocation>
</comment>
<evidence type="ECO:0000259" key="7">
    <source>
        <dbReference type="PROSITE" id="PS50192"/>
    </source>
</evidence>
<reference evidence="8 9" key="1">
    <citation type="submission" date="2019-03" db="EMBL/GenBank/DDBJ databases">
        <title>Genomic Encyclopedia of Type Strains, Phase IV (KMG-IV): sequencing the most valuable type-strain genomes for metagenomic binning, comparative biology and taxonomic classification.</title>
        <authorList>
            <person name="Goeker M."/>
        </authorList>
    </citation>
    <scope>NUCLEOTIDE SEQUENCE [LARGE SCALE GENOMIC DNA]</scope>
    <source>
        <strain evidence="8 9">DSM 24984</strain>
    </source>
</reference>
<dbReference type="Proteomes" id="UP000294614">
    <property type="component" value="Unassembled WGS sequence"/>
</dbReference>
<evidence type="ECO:0000259" key="6">
    <source>
        <dbReference type="PROSITE" id="PS50111"/>
    </source>
</evidence>
<accession>A0A4R1KCR8</accession>
<dbReference type="EMBL" id="SMGG01000003">
    <property type="protein sequence ID" value="TCK61947.1"/>
    <property type="molecule type" value="Genomic_DNA"/>
</dbReference>
<keyword evidence="5" id="KW-0812">Transmembrane</keyword>
<dbReference type="CDD" id="cd11386">
    <property type="entry name" value="MCP_signal"/>
    <property type="match status" value="1"/>
</dbReference>
<dbReference type="Pfam" id="PF13682">
    <property type="entry name" value="CZB"/>
    <property type="match status" value="1"/>
</dbReference>
<dbReference type="SMART" id="SM00283">
    <property type="entry name" value="MA"/>
    <property type="match status" value="1"/>
</dbReference>
<evidence type="ECO:0000313" key="8">
    <source>
        <dbReference type="EMBL" id="TCK61947.1"/>
    </source>
</evidence>
<evidence type="ECO:0000313" key="9">
    <source>
        <dbReference type="Proteomes" id="UP000294614"/>
    </source>
</evidence>
<evidence type="ECO:0000256" key="5">
    <source>
        <dbReference type="SAM" id="Phobius"/>
    </source>
</evidence>
<dbReference type="SUPFAM" id="SSF103190">
    <property type="entry name" value="Sensory domain-like"/>
    <property type="match status" value="1"/>
</dbReference>
<keyword evidence="2" id="KW-0997">Cell inner membrane</keyword>
<proteinExistence type="predicted"/>
<dbReference type="Pfam" id="PF00015">
    <property type="entry name" value="MCPsignal"/>
    <property type="match status" value="1"/>
</dbReference>
<keyword evidence="2" id="KW-1003">Cell membrane</keyword>
<dbReference type="PROSITE" id="PS50111">
    <property type="entry name" value="CHEMOTAXIS_TRANSDUC_2"/>
    <property type="match status" value="1"/>
</dbReference>
<dbReference type="OrthoDB" id="9781638at2"/>
<feature type="transmembrane region" description="Helical" evidence="5">
    <location>
        <begin position="12"/>
        <end position="30"/>
    </location>
</feature>
<dbReference type="InterPro" id="IPR000727">
    <property type="entry name" value="T_SNARE_dom"/>
</dbReference>
<dbReference type="InterPro" id="IPR004089">
    <property type="entry name" value="MCPsignal_dom"/>
</dbReference>
<name>A0A4R1KCR8_9BACT</name>
<evidence type="ECO:0000256" key="4">
    <source>
        <dbReference type="PROSITE-ProRule" id="PRU00284"/>
    </source>
</evidence>